<accession>A0A8X7VQ33</accession>
<evidence type="ECO:0008006" key="6">
    <source>
        <dbReference type="Google" id="ProtNLM"/>
    </source>
</evidence>
<proteinExistence type="inferred from homology"/>
<reference evidence="4 5" key="1">
    <citation type="submission" date="2020-02" db="EMBL/GenBank/DDBJ databases">
        <authorList>
            <person name="Ma Q."/>
            <person name="Huang Y."/>
            <person name="Song X."/>
            <person name="Pei D."/>
        </authorList>
    </citation>
    <scope>NUCLEOTIDE SEQUENCE [LARGE SCALE GENOMIC DNA]</scope>
    <source>
        <strain evidence="4">Sxm20200214</strain>
        <tissue evidence="4">Leaf</tissue>
    </source>
</reference>
<protein>
    <recommendedName>
        <fullName evidence="6">Pentatricopeptide repeat-containing protein</fullName>
    </recommendedName>
</protein>
<evidence type="ECO:0000313" key="5">
    <source>
        <dbReference type="Proteomes" id="UP000886595"/>
    </source>
</evidence>
<dbReference type="InterPro" id="IPR002885">
    <property type="entry name" value="PPR_rpt"/>
</dbReference>
<dbReference type="GO" id="GO:0005739">
    <property type="term" value="C:mitochondrion"/>
    <property type="evidence" value="ECO:0007669"/>
    <property type="project" value="TreeGrafter"/>
</dbReference>
<dbReference type="PANTHER" id="PTHR45717:SF10">
    <property type="entry name" value="OS10G0501000 PROTEIN"/>
    <property type="match status" value="1"/>
</dbReference>
<evidence type="ECO:0000256" key="2">
    <source>
        <dbReference type="ARBA" id="ARBA00022737"/>
    </source>
</evidence>
<sequence length="161" mass="18618">MVRQADSLMNKTLRNKKLADKAITPLLEEWGKPSELRDLIKNLQDSNQFSKALEASSWFCDQKAHNHFPEDYADRLDLTEKVFGLKEAVKFFETSIPENMKGFSVYSTLLNSYTRSHQNLDKAEAIFEKMRELGFLTKLSPFRSMISLYSVLGKLVEIDIF</sequence>
<evidence type="ECO:0000256" key="1">
    <source>
        <dbReference type="ARBA" id="ARBA00007626"/>
    </source>
</evidence>
<feature type="repeat" description="PPR" evidence="3">
    <location>
        <begin position="102"/>
        <end position="137"/>
    </location>
</feature>
<dbReference type="NCBIfam" id="TIGR00756">
    <property type="entry name" value="PPR"/>
    <property type="match status" value="1"/>
</dbReference>
<gene>
    <name evidence="4" type="ORF">Bca52824_018633</name>
</gene>
<evidence type="ECO:0000256" key="3">
    <source>
        <dbReference type="PROSITE-ProRule" id="PRU00708"/>
    </source>
</evidence>
<name>A0A8X7VQ33_BRACI</name>
<dbReference type="EMBL" id="JAAMPC010000004">
    <property type="protein sequence ID" value="KAG2315511.1"/>
    <property type="molecule type" value="Genomic_DNA"/>
</dbReference>
<dbReference type="InterPro" id="IPR011990">
    <property type="entry name" value="TPR-like_helical_dom_sf"/>
</dbReference>
<dbReference type="OrthoDB" id="1100217at2759"/>
<dbReference type="PANTHER" id="PTHR45717">
    <property type="entry name" value="OS12G0527900 PROTEIN"/>
    <property type="match status" value="1"/>
</dbReference>
<comment type="caution">
    <text evidence="4">The sequence shown here is derived from an EMBL/GenBank/DDBJ whole genome shotgun (WGS) entry which is preliminary data.</text>
</comment>
<comment type="similarity">
    <text evidence="1">Belongs to the PPR family. P subfamily.</text>
</comment>
<keyword evidence="2" id="KW-0677">Repeat</keyword>
<evidence type="ECO:0000313" key="4">
    <source>
        <dbReference type="EMBL" id="KAG2315511.1"/>
    </source>
</evidence>
<dbReference type="PROSITE" id="PS51375">
    <property type="entry name" value="PPR"/>
    <property type="match status" value="1"/>
</dbReference>
<dbReference type="Gene3D" id="1.25.40.10">
    <property type="entry name" value="Tetratricopeptide repeat domain"/>
    <property type="match status" value="1"/>
</dbReference>
<dbReference type="AlphaFoldDB" id="A0A8X7VQ33"/>
<keyword evidence="5" id="KW-1185">Reference proteome</keyword>
<organism evidence="4 5">
    <name type="scientific">Brassica carinata</name>
    <name type="common">Ethiopian mustard</name>
    <name type="synonym">Abyssinian cabbage</name>
    <dbReference type="NCBI Taxonomy" id="52824"/>
    <lineage>
        <taxon>Eukaryota</taxon>
        <taxon>Viridiplantae</taxon>
        <taxon>Streptophyta</taxon>
        <taxon>Embryophyta</taxon>
        <taxon>Tracheophyta</taxon>
        <taxon>Spermatophyta</taxon>
        <taxon>Magnoliopsida</taxon>
        <taxon>eudicotyledons</taxon>
        <taxon>Gunneridae</taxon>
        <taxon>Pentapetalae</taxon>
        <taxon>rosids</taxon>
        <taxon>malvids</taxon>
        <taxon>Brassicales</taxon>
        <taxon>Brassicaceae</taxon>
        <taxon>Brassiceae</taxon>
        <taxon>Brassica</taxon>
    </lineage>
</organism>
<dbReference type="GO" id="GO:0003729">
    <property type="term" value="F:mRNA binding"/>
    <property type="evidence" value="ECO:0007669"/>
    <property type="project" value="UniProtKB-ARBA"/>
</dbReference>
<dbReference type="Proteomes" id="UP000886595">
    <property type="component" value="Unassembled WGS sequence"/>
</dbReference>